<protein>
    <submittedName>
        <fullName evidence="2">Uncharacterized protein</fullName>
    </submittedName>
</protein>
<feature type="signal peptide" evidence="1">
    <location>
        <begin position="1"/>
        <end position="20"/>
    </location>
</feature>
<dbReference type="RefSeq" id="XP_025404641.1">
    <property type="nucleotide sequence ID" value="XM_025546272.1"/>
</dbReference>
<name>A0A317X5K5_9EURO</name>
<evidence type="ECO:0000313" key="3">
    <source>
        <dbReference type="Proteomes" id="UP000247233"/>
    </source>
</evidence>
<dbReference type="VEuPathDB" id="FungiDB:BO70DRAFT_392275"/>
<comment type="caution">
    <text evidence="2">The sequence shown here is derived from an EMBL/GenBank/DDBJ whole genome shotgun (WGS) entry which is preliminary data.</text>
</comment>
<evidence type="ECO:0000256" key="1">
    <source>
        <dbReference type="SAM" id="SignalP"/>
    </source>
</evidence>
<dbReference type="GeneID" id="37068509"/>
<organism evidence="2 3">
    <name type="scientific">Aspergillus heteromorphus CBS 117.55</name>
    <dbReference type="NCBI Taxonomy" id="1448321"/>
    <lineage>
        <taxon>Eukaryota</taxon>
        <taxon>Fungi</taxon>
        <taxon>Dikarya</taxon>
        <taxon>Ascomycota</taxon>
        <taxon>Pezizomycotina</taxon>
        <taxon>Eurotiomycetes</taxon>
        <taxon>Eurotiomycetidae</taxon>
        <taxon>Eurotiales</taxon>
        <taxon>Aspergillaceae</taxon>
        <taxon>Aspergillus</taxon>
        <taxon>Aspergillus subgen. Circumdati</taxon>
    </lineage>
</organism>
<dbReference type="EMBL" id="MSFL01000001">
    <property type="protein sequence ID" value="PWY92902.1"/>
    <property type="molecule type" value="Genomic_DNA"/>
</dbReference>
<sequence>MQLSGLFVTAVALFASHIYAQSRPHGIDTGNELCTGECLPDPRHLPCSKPKSKLGDISATLGALGIMPLLPQCMCPSGVENRDFFAHEIS</sequence>
<dbReference type="OrthoDB" id="4497333at2759"/>
<feature type="chain" id="PRO_5016295988" evidence="1">
    <location>
        <begin position="21"/>
        <end position="90"/>
    </location>
</feature>
<gene>
    <name evidence="2" type="ORF">BO70DRAFT_392275</name>
</gene>
<keyword evidence="3" id="KW-1185">Reference proteome</keyword>
<evidence type="ECO:0000313" key="2">
    <source>
        <dbReference type="EMBL" id="PWY92902.1"/>
    </source>
</evidence>
<keyword evidence="1" id="KW-0732">Signal</keyword>
<reference evidence="2 3" key="1">
    <citation type="submission" date="2016-12" db="EMBL/GenBank/DDBJ databases">
        <title>The genomes of Aspergillus section Nigri reveals drivers in fungal speciation.</title>
        <authorList>
            <consortium name="DOE Joint Genome Institute"/>
            <person name="Vesth T.C."/>
            <person name="Nybo J."/>
            <person name="Theobald S."/>
            <person name="Brandl J."/>
            <person name="Frisvad J.C."/>
            <person name="Nielsen K.F."/>
            <person name="Lyhne E.K."/>
            <person name="Kogle M.E."/>
            <person name="Kuo A."/>
            <person name="Riley R."/>
            <person name="Clum A."/>
            <person name="Nolan M."/>
            <person name="Lipzen A."/>
            <person name="Salamov A."/>
            <person name="Henrissat B."/>
            <person name="Wiebenga A."/>
            <person name="De Vries R.P."/>
            <person name="Grigoriev I.V."/>
            <person name="Mortensen U.H."/>
            <person name="Andersen M.R."/>
            <person name="Baker S.E."/>
        </authorList>
    </citation>
    <scope>NUCLEOTIDE SEQUENCE [LARGE SCALE GENOMIC DNA]</scope>
    <source>
        <strain evidence="2 3">CBS 117.55</strain>
    </source>
</reference>
<proteinExistence type="predicted"/>
<accession>A0A317X5K5</accession>
<dbReference type="AlphaFoldDB" id="A0A317X5K5"/>
<dbReference type="Proteomes" id="UP000247233">
    <property type="component" value="Unassembled WGS sequence"/>
</dbReference>